<evidence type="ECO:0000313" key="3">
    <source>
        <dbReference type="EMBL" id="MBF9240016.1"/>
    </source>
</evidence>
<evidence type="ECO:0000256" key="2">
    <source>
        <dbReference type="ARBA" id="ARBA00022729"/>
    </source>
</evidence>
<keyword evidence="4" id="KW-1185">Reference proteome</keyword>
<organism evidence="3 4">
    <name type="scientific">Hymenobacter jeongseonensis</name>
    <dbReference type="NCBI Taxonomy" id="2791027"/>
    <lineage>
        <taxon>Bacteria</taxon>
        <taxon>Pseudomonadati</taxon>
        <taxon>Bacteroidota</taxon>
        <taxon>Cytophagia</taxon>
        <taxon>Cytophagales</taxon>
        <taxon>Hymenobacteraceae</taxon>
        <taxon>Hymenobacter</taxon>
    </lineage>
</organism>
<protein>
    <submittedName>
        <fullName evidence="3">DUF3494 domain-containing protein</fullName>
    </submittedName>
</protein>
<comment type="caution">
    <text evidence="3">The sequence shown here is derived from an EMBL/GenBank/DDBJ whole genome shotgun (WGS) entry which is preliminary data.</text>
</comment>
<name>A0ABS0INQ6_9BACT</name>
<dbReference type="InterPro" id="IPR021884">
    <property type="entry name" value="Ice-bd_prot"/>
</dbReference>
<reference evidence="3 4" key="1">
    <citation type="submission" date="2020-11" db="EMBL/GenBank/DDBJ databases">
        <authorList>
            <person name="Kim M.K."/>
        </authorList>
    </citation>
    <scope>NUCLEOTIDE SEQUENCE [LARGE SCALE GENOMIC DNA]</scope>
    <source>
        <strain evidence="3 4">BT683</strain>
    </source>
</reference>
<evidence type="ECO:0000256" key="1">
    <source>
        <dbReference type="ARBA" id="ARBA00005445"/>
    </source>
</evidence>
<sequence>MSLLAGAGTQECFAQAVQAPTLGAAATYGLLTISGNLDNTGSTTAIVGDIGTGQGTVTGFEPIMYTGELHNPASEDAIKGVSDAYSYLAEDVVGGTAHGTTLGSETLTKGVYVLNGSSTLTGDLILDGQGDADALFIIKVAGALSTTTPSNVRLINSTSWENVFWHVTGTVSLGADTRFRGTIVANDDITLLANAVLQGRALTQAGDITLSSNTVTTSQVYLPVELTSFTAERRGEQALLRWSTATERNNVYFAVQSSSDGLKYTTIGKVKGQGTTSMSHVYAWTDTRADRYPAGVIYYRLAQVDTDSSKHYSPVRTITAAPLAGLQVQVYPSPSQLPCSLRINAKQAGSATLRLTDGLGRLVAQHQHQLLAGSNWLPLEEATTLAPGVYQVQVQQGAVRQTVRLVRE</sequence>
<dbReference type="Proteomes" id="UP000597617">
    <property type="component" value="Unassembled WGS sequence"/>
</dbReference>
<accession>A0ABS0INQ6</accession>
<dbReference type="Pfam" id="PF11999">
    <property type="entry name" value="Ice_binding"/>
    <property type="match status" value="1"/>
</dbReference>
<keyword evidence="2" id="KW-0732">Signal</keyword>
<evidence type="ECO:0000313" key="4">
    <source>
        <dbReference type="Proteomes" id="UP000597617"/>
    </source>
</evidence>
<gene>
    <name evidence="3" type="ORF">I2I05_21680</name>
</gene>
<dbReference type="EMBL" id="JADQDQ010000028">
    <property type="protein sequence ID" value="MBF9240016.1"/>
    <property type="molecule type" value="Genomic_DNA"/>
</dbReference>
<comment type="similarity">
    <text evidence="1">Belongs to the ice-binding protein family.</text>
</comment>
<proteinExistence type="inferred from homology"/>